<dbReference type="EMBL" id="CM001488">
    <property type="protein sequence ID" value="EIM62202.1"/>
    <property type="molecule type" value="Genomic_DNA"/>
</dbReference>
<dbReference type="STRING" id="879212.DespoDRAFT_00157"/>
<gene>
    <name evidence="7" type="primary">aspS</name>
    <name evidence="9" type="ORF">DespoDRAFT_00157</name>
</gene>
<dbReference type="EC" id="6.1.1.23" evidence="7"/>
<evidence type="ECO:0000256" key="4">
    <source>
        <dbReference type="ARBA" id="ARBA00022840"/>
    </source>
</evidence>
<dbReference type="OrthoDB" id="9802326at2"/>
<dbReference type="Gene3D" id="3.30.930.10">
    <property type="entry name" value="Bira Bifunctional Protein, Domain 2"/>
    <property type="match status" value="1"/>
</dbReference>
<proteinExistence type="inferred from homology"/>
<dbReference type="SUPFAM" id="SSF50249">
    <property type="entry name" value="Nucleic acid-binding proteins"/>
    <property type="match status" value="1"/>
</dbReference>
<feature type="binding site" evidence="7">
    <location>
        <position position="496"/>
    </location>
    <ligand>
        <name>L-aspartate</name>
        <dbReference type="ChEBI" id="CHEBI:29991"/>
    </ligand>
</feature>
<keyword evidence="3 7" id="KW-0547">Nucleotide-binding</keyword>
<dbReference type="NCBIfam" id="NF001750">
    <property type="entry name" value="PRK00476.1"/>
    <property type="match status" value="1"/>
</dbReference>
<keyword evidence="2 7" id="KW-0436">Ligase</keyword>
<keyword evidence="10" id="KW-1185">Reference proteome</keyword>
<dbReference type="NCBIfam" id="TIGR00459">
    <property type="entry name" value="aspS_bact"/>
    <property type="match status" value="1"/>
</dbReference>
<dbReference type="AlphaFoldDB" id="I5AY89"/>
<dbReference type="PRINTS" id="PR01042">
    <property type="entry name" value="TRNASYNTHASP"/>
</dbReference>
<dbReference type="InterPro" id="IPR047090">
    <property type="entry name" value="AspRS_core"/>
</dbReference>
<evidence type="ECO:0000259" key="8">
    <source>
        <dbReference type="PROSITE" id="PS50862"/>
    </source>
</evidence>
<comment type="catalytic activity">
    <reaction evidence="7">
        <text>tRNA(Asx) + L-aspartate + ATP = L-aspartyl-tRNA(Asx) + AMP + diphosphate</text>
        <dbReference type="Rhea" id="RHEA:18349"/>
        <dbReference type="Rhea" id="RHEA-COMP:9710"/>
        <dbReference type="Rhea" id="RHEA-COMP:9711"/>
        <dbReference type="ChEBI" id="CHEBI:29991"/>
        <dbReference type="ChEBI" id="CHEBI:30616"/>
        <dbReference type="ChEBI" id="CHEBI:33019"/>
        <dbReference type="ChEBI" id="CHEBI:78442"/>
        <dbReference type="ChEBI" id="CHEBI:78516"/>
        <dbReference type="ChEBI" id="CHEBI:456215"/>
        <dbReference type="EC" id="6.1.1.23"/>
    </reaction>
</comment>
<dbReference type="PANTHER" id="PTHR22594">
    <property type="entry name" value="ASPARTYL/LYSYL-TRNA SYNTHETASE"/>
    <property type="match status" value="1"/>
</dbReference>
<dbReference type="Pfam" id="PF01336">
    <property type="entry name" value="tRNA_anti-codon"/>
    <property type="match status" value="1"/>
</dbReference>
<feature type="domain" description="Aminoacyl-transfer RNA synthetases class-II family profile" evidence="8">
    <location>
        <begin position="159"/>
        <end position="562"/>
    </location>
</feature>
<feature type="binding site" evidence="7">
    <location>
        <begin position="541"/>
        <end position="544"/>
    </location>
    <ligand>
        <name>ATP</name>
        <dbReference type="ChEBI" id="CHEBI:30616"/>
    </ligand>
</feature>
<dbReference type="InterPro" id="IPR006195">
    <property type="entry name" value="aa-tRNA-synth_II"/>
</dbReference>
<feature type="site" description="Important for tRNA non-discrimination" evidence="7">
    <location>
        <position position="38"/>
    </location>
</feature>
<dbReference type="Pfam" id="PF00152">
    <property type="entry name" value="tRNA-synt_2"/>
    <property type="match status" value="1"/>
</dbReference>
<dbReference type="InterPro" id="IPR002312">
    <property type="entry name" value="Asp/Asn-tRNA-synth_IIb"/>
</dbReference>
<dbReference type="GO" id="GO:0050560">
    <property type="term" value="F:aspartate-tRNA(Asn) ligase activity"/>
    <property type="evidence" value="ECO:0007669"/>
    <property type="project" value="UniProtKB-EC"/>
</dbReference>
<dbReference type="CDD" id="cd00777">
    <property type="entry name" value="AspRS_core"/>
    <property type="match status" value="1"/>
</dbReference>
<dbReference type="RefSeq" id="WP_004070576.1">
    <property type="nucleotide sequence ID" value="NZ_CM001488.1"/>
</dbReference>
<dbReference type="Pfam" id="PF02938">
    <property type="entry name" value="GAD"/>
    <property type="match status" value="1"/>
</dbReference>
<keyword evidence="4 7" id="KW-0067">ATP-binding</keyword>
<dbReference type="Proteomes" id="UP000005778">
    <property type="component" value="Chromosome"/>
</dbReference>
<comment type="subcellular location">
    <subcellularLocation>
        <location evidence="7">Cytoplasm</location>
    </subcellularLocation>
</comment>
<dbReference type="eggNOG" id="COG0173">
    <property type="taxonomic scope" value="Bacteria"/>
</dbReference>
<dbReference type="InterPro" id="IPR004524">
    <property type="entry name" value="Asp-tRNA-ligase_1"/>
</dbReference>
<feature type="binding site" evidence="7">
    <location>
        <position position="182"/>
    </location>
    <ligand>
        <name>L-aspartate</name>
        <dbReference type="ChEBI" id="CHEBI:29991"/>
    </ligand>
</feature>
<comment type="similarity">
    <text evidence="1 7">Belongs to the class-II aminoacyl-tRNA synthetase family. Type 1 subfamily.</text>
</comment>
<evidence type="ECO:0000256" key="1">
    <source>
        <dbReference type="ARBA" id="ARBA00006303"/>
    </source>
</evidence>
<dbReference type="HOGENOM" id="CLU_014330_3_2_7"/>
<keyword evidence="7" id="KW-0963">Cytoplasm</keyword>
<dbReference type="GO" id="GO:0005737">
    <property type="term" value="C:cytoplasm"/>
    <property type="evidence" value="ECO:0007669"/>
    <property type="project" value="UniProtKB-SubCell"/>
</dbReference>
<feature type="binding site" evidence="7">
    <location>
        <begin position="228"/>
        <end position="230"/>
    </location>
    <ligand>
        <name>ATP</name>
        <dbReference type="ChEBI" id="CHEBI:30616"/>
    </ligand>
</feature>
<name>I5AY89_9BACT</name>
<feature type="region of interest" description="Aspartate" evidence="7">
    <location>
        <begin position="206"/>
        <end position="209"/>
    </location>
</feature>
<comment type="subunit">
    <text evidence="7">Homodimer.</text>
</comment>
<dbReference type="InterPro" id="IPR047089">
    <property type="entry name" value="Asp-tRNA-ligase_1_N"/>
</dbReference>
<dbReference type="GO" id="GO:0006422">
    <property type="term" value="P:aspartyl-tRNA aminoacylation"/>
    <property type="evidence" value="ECO:0007669"/>
    <property type="project" value="UniProtKB-UniRule"/>
</dbReference>
<evidence type="ECO:0000256" key="5">
    <source>
        <dbReference type="ARBA" id="ARBA00022917"/>
    </source>
</evidence>
<sequence length="595" mass="67664">MTDLLGDMKRTHSCIELGDSHIGQDVVLMGWVQHRRDHGGVIFVDLRDREGITQIVFDPSFSANVHEKAQEIRSEYVLGIKGKVSARPDDMVNPRMTTGAIEVLVDELRIFSRAKTPAFQIEDRVDASETIRLQYRYLDLRRTQLKNNILARHKTTMTVRNYLDAQGFVDIETPFLTKSTPEGARDYLVPSRVNQGDFYALPQSPQLFKQLLMISGFDRYYQIVKCFRDEDLRADRQPEFTQIDMELSFVDEHQVMEISEGLIKAIFKKVLDLDFPEPFPSMTWAEAMDRFGLDRPDLRFGLELKNVSDIVANADFKVFASVVKNGGLVKAINVKGCADFTRKQIDELTEFAAVYRAKGLAWIKIKDDQWQSPIAKFFSDDEKEALKKRLDLEPGDIVFFVADQPKITNEALGQLRNELARRLGLIDDSEFKFTWITHFPMFEYDETEKRYQALHHPFTAPTESDLDKLETTPLEVNSRAYDLVLNGVEIGGGSIRIHDSKLQQRVLKCLGIGEEEAKEKFGFLLEALTFGAPPHGGLAFGLDRLVMLLCREDSIRNVIAFPKTQKATCLMTQAPSKAAAAQLQELAIKTVKPLD</sequence>
<dbReference type="InterPro" id="IPR004364">
    <property type="entry name" value="Aa-tRNA-synt_II"/>
</dbReference>
<dbReference type="GO" id="GO:0004815">
    <property type="term" value="F:aspartate-tRNA ligase activity"/>
    <property type="evidence" value="ECO:0007669"/>
    <property type="project" value="UniProtKB-UniRule"/>
</dbReference>
<reference evidence="9 10" key="2">
    <citation type="submission" date="2012-02" db="EMBL/GenBank/DDBJ databases">
        <title>Improved High-Quality Draft sequence of Desulfobacter postgatei 2ac9.</title>
        <authorList>
            <consortium name="US DOE Joint Genome Institute"/>
            <person name="Lucas S."/>
            <person name="Han J."/>
            <person name="Lapidus A."/>
            <person name="Cheng J.-F."/>
            <person name="Goodwin L."/>
            <person name="Pitluck S."/>
            <person name="Peters L."/>
            <person name="Ovchinnikova G."/>
            <person name="Held B."/>
            <person name="Detter J.C."/>
            <person name="Han C."/>
            <person name="Tapia R."/>
            <person name="Land M."/>
            <person name="Hauser L."/>
            <person name="Kyrpides N."/>
            <person name="Ivanova N."/>
            <person name="Pagani I."/>
            <person name="Orellana R."/>
            <person name="Lovley D."/>
            <person name="Woyke T."/>
        </authorList>
    </citation>
    <scope>NUCLEOTIDE SEQUENCE [LARGE SCALE GENOMIC DNA]</scope>
    <source>
        <strain evidence="9 10">2ac9</strain>
    </source>
</reference>
<dbReference type="SUPFAM" id="SSF55681">
    <property type="entry name" value="Class II aaRS and biotin synthetases"/>
    <property type="match status" value="1"/>
</dbReference>
<dbReference type="InterPro" id="IPR012340">
    <property type="entry name" value="NA-bd_OB-fold"/>
</dbReference>
<evidence type="ECO:0000256" key="3">
    <source>
        <dbReference type="ARBA" id="ARBA00022741"/>
    </source>
</evidence>
<keyword evidence="5 7" id="KW-0648">Protein biosynthesis</keyword>
<dbReference type="HAMAP" id="MF_00044">
    <property type="entry name" value="Asp_tRNA_synth_type1"/>
    <property type="match status" value="1"/>
</dbReference>
<dbReference type="InterPro" id="IPR004115">
    <property type="entry name" value="GAD-like_sf"/>
</dbReference>
<organism evidence="9 10">
    <name type="scientific">Desulfobacter postgatei 2ac9</name>
    <dbReference type="NCBI Taxonomy" id="879212"/>
    <lineage>
        <taxon>Bacteria</taxon>
        <taxon>Pseudomonadati</taxon>
        <taxon>Thermodesulfobacteriota</taxon>
        <taxon>Desulfobacteria</taxon>
        <taxon>Desulfobacterales</taxon>
        <taxon>Desulfobacteraceae</taxon>
        <taxon>Desulfobacter</taxon>
    </lineage>
</organism>
<dbReference type="PANTHER" id="PTHR22594:SF5">
    <property type="entry name" value="ASPARTATE--TRNA LIGASE, MITOCHONDRIAL"/>
    <property type="match status" value="1"/>
</dbReference>
<dbReference type="SUPFAM" id="SSF55261">
    <property type="entry name" value="GAD domain-like"/>
    <property type="match status" value="1"/>
</dbReference>
<dbReference type="InterPro" id="IPR029351">
    <property type="entry name" value="GAD_dom"/>
</dbReference>
<dbReference type="Gene3D" id="3.30.1360.30">
    <property type="entry name" value="GAD-like domain"/>
    <property type="match status" value="1"/>
</dbReference>
<evidence type="ECO:0000313" key="9">
    <source>
        <dbReference type="EMBL" id="EIM62202.1"/>
    </source>
</evidence>
<comment type="function">
    <text evidence="7">Aspartyl-tRNA synthetase with relaxed tRNA specificity since it is able to aspartylate not only its cognate tRNA(Asp) but also tRNA(Asn). Reaction proceeds in two steps: L-aspartate is first activated by ATP to form Asp-AMP and then transferred to the acceptor end of tRNA(Asp/Asn).</text>
</comment>
<accession>I5AY89</accession>
<evidence type="ECO:0000313" key="10">
    <source>
        <dbReference type="Proteomes" id="UP000005778"/>
    </source>
</evidence>
<dbReference type="InterPro" id="IPR045864">
    <property type="entry name" value="aa-tRNA-synth_II/BPL/LPL"/>
</dbReference>
<dbReference type="GO" id="GO:0003676">
    <property type="term" value="F:nucleic acid binding"/>
    <property type="evidence" value="ECO:0007669"/>
    <property type="project" value="InterPro"/>
</dbReference>
<comment type="caution">
    <text evidence="7">Lacks conserved residue(s) required for the propagation of feature annotation.</text>
</comment>
<evidence type="ECO:0000256" key="6">
    <source>
        <dbReference type="ARBA" id="ARBA00023146"/>
    </source>
</evidence>
<dbReference type="PROSITE" id="PS50862">
    <property type="entry name" value="AA_TRNA_LIGASE_II"/>
    <property type="match status" value="1"/>
</dbReference>
<feature type="binding site" evidence="7">
    <location>
        <position position="489"/>
    </location>
    <ligand>
        <name>ATP</name>
        <dbReference type="ChEBI" id="CHEBI:30616"/>
    </ligand>
</feature>
<reference evidence="9 10" key="1">
    <citation type="submission" date="2011-09" db="EMBL/GenBank/DDBJ databases">
        <authorList>
            <consortium name="US DOE Joint Genome Institute (JGI-PGF)"/>
            <person name="Lucas S."/>
            <person name="Han J."/>
            <person name="Lapidus A."/>
            <person name="Cheng J.-F."/>
            <person name="Goodwin L."/>
            <person name="Pitluck S."/>
            <person name="Peters L."/>
            <person name="Land M.L."/>
            <person name="Hauser L."/>
            <person name="Orellana R."/>
            <person name="Lovley D."/>
            <person name="Woyke T.J."/>
        </authorList>
    </citation>
    <scope>NUCLEOTIDE SEQUENCE [LARGE SCALE GENOMIC DNA]</scope>
    <source>
        <strain evidence="9 10">2ac9</strain>
    </source>
</reference>
<evidence type="ECO:0000256" key="2">
    <source>
        <dbReference type="ARBA" id="ARBA00022598"/>
    </source>
</evidence>
<keyword evidence="6 7" id="KW-0030">Aminoacyl-tRNA synthetase</keyword>
<dbReference type="Gene3D" id="2.40.50.140">
    <property type="entry name" value="Nucleic acid-binding proteins"/>
    <property type="match status" value="1"/>
</dbReference>
<protein>
    <recommendedName>
        <fullName evidence="7">Aspartate--tRNA(Asp/Asn) ligase</fullName>
        <ecNumber evidence="7">6.1.1.23</ecNumber>
    </recommendedName>
    <alternativeName>
        <fullName evidence="7">Aspartyl-tRNA synthetase</fullName>
        <shortName evidence="7">AspRS</shortName>
    </alternativeName>
    <alternativeName>
        <fullName evidence="7">Non-discriminating aspartyl-tRNA synthetase</fullName>
        <shortName evidence="7">ND-AspRS</shortName>
    </alternativeName>
</protein>
<dbReference type="CDD" id="cd04317">
    <property type="entry name" value="EcAspRS_like_N"/>
    <property type="match status" value="1"/>
</dbReference>
<dbReference type="GO" id="GO:0005524">
    <property type="term" value="F:ATP binding"/>
    <property type="evidence" value="ECO:0007669"/>
    <property type="project" value="UniProtKB-UniRule"/>
</dbReference>
<dbReference type="InterPro" id="IPR004365">
    <property type="entry name" value="NA-bd_OB_tRNA"/>
</dbReference>
<feature type="binding site" evidence="7">
    <location>
        <position position="237"/>
    </location>
    <ligand>
        <name>ATP</name>
        <dbReference type="ChEBI" id="CHEBI:30616"/>
    </ligand>
</feature>
<feature type="binding site" evidence="7">
    <location>
        <position position="228"/>
    </location>
    <ligand>
        <name>L-aspartate</name>
        <dbReference type="ChEBI" id="CHEBI:29991"/>
    </ligand>
</feature>
<feature type="binding site" evidence="7">
    <location>
        <position position="455"/>
    </location>
    <ligand>
        <name>L-aspartate</name>
        <dbReference type="ChEBI" id="CHEBI:29991"/>
    </ligand>
</feature>
<evidence type="ECO:0000256" key="7">
    <source>
        <dbReference type="HAMAP-Rule" id="MF_00044"/>
    </source>
</evidence>